<evidence type="ECO:0000313" key="2">
    <source>
        <dbReference type="Proteomes" id="UP000247409"/>
    </source>
</evidence>
<dbReference type="OrthoDB" id="42858at2759"/>
<reference evidence="1 2" key="1">
    <citation type="journal article" date="2018" name="Mol. Biol. Evol.">
        <title>Analysis of the draft genome of the red seaweed Gracilariopsis chorda provides insights into genome size evolution in Rhodophyta.</title>
        <authorList>
            <person name="Lee J."/>
            <person name="Yang E.C."/>
            <person name="Graf L."/>
            <person name="Yang J.H."/>
            <person name="Qiu H."/>
            <person name="Zel Zion U."/>
            <person name="Chan C.X."/>
            <person name="Stephens T.G."/>
            <person name="Weber A.P.M."/>
            <person name="Boo G.H."/>
            <person name="Boo S.M."/>
            <person name="Kim K.M."/>
            <person name="Shin Y."/>
            <person name="Jung M."/>
            <person name="Lee S.J."/>
            <person name="Yim H.S."/>
            <person name="Lee J.H."/>
            <person name="Bhattacharya D."/>
            <person name="Yoon H.S."/>
        </authorList>
    </citation>
    <scope>NUCLEOTIDE SEQUENCE [LARGE SCALE GENOMIC DNA]</scope>
    <source>
        <strain evidence="1 2">SKKU-2015</strain>
        <tissue evidence="1">Whole body</tissue>
    </source>
</reference>
<protein>
    <submittedName>
        <fullName evidence="1">Uncharacterized protein</fullName>
    </submittedName>
</protein>
<name>A0A2V3IX97_9FLOR</name>
<dbReference type="EMBL" id="NBIV01000033">
    <property type="protein sequence ID" value="PXF46762.1"/>
    <property type="molecule type" value="Genomic_DNA"/>
</dbReference>
<evidence type="ECO:0000313" key="1">
    <source>
        <dbReference type="EMBL" id="PXF46762.1"/>
    </source>
</evidence>
<comment type="caution">
    <text evidence="1">The sequence shown here is derived from an EMBL/GenBank/DDBJ whole genome shotgun (WGS) entry which is preliminary data.</text>
</comment>
<sequence>MAAFINATHFAVVRPVRLFGNAATLQAPKAYKTNRRTVKCMLAVDKIANKSFQLEEDEDAVSTTSAIYLAEDGTLSIGKTDGPVPEKVDATWNYSDTDGELLVEIERYYEEGNTKFSVKRVLRGHLDDSRKNLVDLPVFSGGMYRHPADFSPNSEVGWFNMILATDDLPSDDFDISAQ</sequence>
<dbReference type="AlphaFoldDB" id="A0A2V3IX97"/>
<keyword evidence="2" id="KW-1185">Reference proteome</keyword>
<proteinExistence type="predicted"/>
<organism evidence="1 2">
    <name type="scientific">Gracilariopsis chorda</name>
    <dbReference type="NCBI Taxonomy" id="448386"/>
    <lineage>
        <taxon>Eukaryota</taxon>
        <taxon>Rhodophyta</taxon>
        <taxon>Florideophyceae</taxon>
        <taxon>Rhodymeniophycidae</taxon>
        <taxon>Gracilariales</taxon>
        <taxon>Gracilariaceae</taxon>
        <taxon>Gracilariopsis</taxon>
    </lineage>
</organism>
<dbReference type="Proteomes" id="UP000247409">
    <property type="component" value="Unassembled WGS sequence"/>
</dbReference>
<gene>
    <name evidence="1" type="ORF">BWQ96_03453</name>
</gene>
<accession>A0A2V3IX97</accession>